<feature type="domain" description="Endonuclease/exonuclease/phosphatase" evidence="1">
    <location>
        <begin position="82"/>
        <end position="181"/>
    </location>
</feature>
<dbReference type="PANTHER" id="PTHR33273">
    <property type="entry name" value="DOMAIN-CONTAINING PROTEIN, PUTATIVE-RELATED"/>
    <property type="match status" value="1"/>
</dbReference>
<dbReference type="SUPFAM" id="SSF56219">
    <property type="entry name" value="DNase I-like"/>
    <property type="match status" value="1"/>
</dbReference>
<organism evidence="2 3">
    <name type="scientific">Daphnia pulex</name>
    <name type="common">Water flea</name>
    <dbReference type="NCBI Taxonomy" id="6669"/>
    <lineage>
        <taxon>Eukaryota</taxon>
        <taxon>Metazoa</taxon>
        <taxon>Ecdysozoa</taxon>
        <taxon>Arthropoda</taxon>
        <taxon>Crustacea</taxon>
        <taxon>Branchiopoda</taxon>
        <taxon>Diplostraca</taxon>
        <taxon>Cladocera</taxon>
        <taxon>Anomopoda</taxon>
        <taxon>Daphniidae</taxon>
        <taxon>Daphnia</taxon>
    </lineage>
</organism>
<evidence type="ECO:0000313" key="3">
    <source>
        <dbReference type="Proteomes" id="UP000000305"/>
    </source>
</evidence>
<name>E9HSL1_DAPPU</name>
<sequence length="204" mass="23238">MRRCVEVTFHNQLFALGLLKPRWSFRPEVIVVCMTLTRKKETQTTSIAFQITVFLYVLPLERVRELIQNFNNDTPPDTKRRSIYCPDGNANTKQDITDILNTTTNSYVIGGDLNAHSAVWEDDHQQSRCGKQIAEILLDDERITLCTPKNLGTRPNPNGKESSTIDLIFSSPDLANLTNINVGPLLGIKLKHKFYWPTLQQSLH</sequence>
<reference evidence="2 3" key="1">
    <citation type="journal article" date="2011" name="Science">
        <title>The ecoresponsive genome of Daphnia pulex.</title>
        <authorList>
            <person name="Colbourne J.K."/>
            <person name="Pfrender M.E."/>
            <person name="Gilbert D."/>
            <person name="Thomas W.K."/>
            <person name="Tucker A."/>
            <person name="Oakley T.H."/>
            <person name="Tokishita S."/>
            <person name="Aerts A."/>
            <person name="Arnold G.J."/>
            <person name="Basu M.K."/>
            <person name="Bauer D.J."/>
            <person name="Caceres C.E."/>
            <person name="Carmel L."/>
            <person name="Casola C."/>
            <person name="Choi J.H."/>
            <person name="Detter J.C."/>
            <person name="Dong Q."/>
            <person name="Dusheyko S."/>
            <person name="Eads B.D."/>
            <person name="Frohlich T."/>
            <person name="Geiler-Samerotte K.A."/>
            <person name="Gerlach D."/>
            <person name="Hatcher P."/>
            <person name="Jogdeo S."/>
            <person name="Krijgsveld J."/>
            <person name="Kriventseva E.V."/>
            <person name="Kultz D."/>
            <person name="Laforsch C."/>
            <person name="Lindquist E."/>
            <person name="Lopez J."/>
            <person name="Manak J.R."/>
            <person name="Muller J."/>
            <person name="Pangilinan J."/>
            <person name="Patwardhan R.P."/>
            <person name="Pitluck S."/>
            <person name="Pritham E.J."/>
            <person name="Rechtsteiner A."/>
            <person name="Rho M."/>
            <person name="Rogozin I.B."/>
            <person name="Sakarya O."/>
            <person name="Salamov A."/>
            <person name="Schaack S."/>
            <person name="Shapiro H."/>
            <person name="Shiga Y."/>
            <person name="Skalitzky C."/>
            <person name="Smith Z."/>
            <person name="Souvorov A."/>
            <person name="Sung W."/>
            <person name="Tang Z."/>
            <person name="Tsuchiya D."/>
            <person name="Tu H."/>
            <person name="Vos H."/>
            <person name="Wang M."/>
            <person name="Wolf Y.I."/>
            <person name="Yamagata H."/>
            <person name="Yamada T."/>
            <person name="Ye Y."/>
            <person name="Shaw J.R."/>
            <person name="Andrews J."/>
            <person name="Crease T.J."/>
            <person name="Tang H."/>
            <person name="Lucas S.M."/>
            <person name="Robertson H.M."/>
            <person name="Bork P."/>
            <person name="Koonin E.V."/>
            <person name="Zdobnov E.M."/>
            <person name="Grigoriev I.V."/>
            <person name="Lynch M."/>
            <person name="Boore J.L."/>
        </authorList>
    </citation>
    <scope>NUCLEOTIDE SEQUENCE [LARGE SCALE GENOMIC DNA]</scope>
</reference>
<evidence type="ECO:0000313" key="2">
    <source>
        <dbReference type="EMBL" id="EFX65269.1"/>
    </source>
</evidence>
<protein>
    <recommendedName>
        <fullName evidence="1">Endonuclease/exonuclease/phosphatase domain-containing protein</fullName>
    </recommendedName>
</protein>
<dbReference type="PANTHER" id="PTHR33273:SF4">
    <property type="entry name" value="ENDONUCLEASE_EXONUCLEASE_PHOSPHATASE DOMAIN-CONTAINING PROTEIN"/>
    <property type="match status" value="1"/>
</dbReference>
<evidence type="ECO:0000259" key="1">
    <source>
        <dbReference type="Pfam" id="PF14529"/>
    </source>
</evidence>
<dbReference type="InterPro" id="IPR036691">
    <property type="entry name" value="Endo/exonu/phosph_ase_sf"/>
</dbReference>
<dbReference type="InParanoid" id="E9HSL1"/>
<keyword evidence="3" id="KW-1185">Reference proteome</keyword>
<dbReference type="AlphaFoldDB" id="E9HSL1"/>
<dbReference type="Gene3D" id="3.60.10.10">
    <property type="entry name" value="Endonuclease/exonuclease/phosphatase"/>
    <property type="match status" value="1"/>
</dbReference>
<dbReference type="Pfam" id="PF14529">
    <property type="entry name" value="Exo_endo_phos_2"/>
    <property type="match status" value="1"/>
</dbReference>
<dbReference type="GO" id="GO:0003824">
    <property type="term" value="F:catalytic activity"/>
    <property type="evidence" value="ECO:0007669"/>
    <property type="project" value="InterPro"/>
</dbReference>
<dbReference type="InterPro" id="IPR005135">
    <property type="entry name" value="Endo/exonuclease/phosphatase"/>
</dbReference>
<proteinExistence type="predicted"/>
<accession>E9HSL1</accession>
<gene>
    <name evidence="2" type="ORF">DAPPUDRAFT_117422</name>
</gene>
<dbReference type="HOGENOM" id="CLU_1344484_0_0_1"/>
<dbReference type="EMBL" id="GL732754">
    <property type="protein sequence ID" value="EFX65269.1"/>
    <property type="molecule type" value="Genomic_DNA"/>
</dbReference>
<dbReference type="Proteomes" id="UP000000305">
    <property type="component" value="Unassembled WGS sequence"/>
</dbReference>
<dbReference type="PhylomeDB" id="E9HSL1"/>
<dbReference type="KEGG" id="dpx:DAPPUDRAFT_117422"/>